<evidence type="ECO:0000256" key="3">
    <source>
        <dbReference type="ARBA" id="ARBA00022692"/>
    </source>
</evidence>
<evidence type="ECO:0000313" key="8">
    <source>
        <dbReference type="EMBL" id="SDB89764.1"/>
    </source>
</evidence>
<name>A0A1G6H6G9_9BACT</name>
<feature type="transmembrane region" description="Helical" evidence="6">
    <location>
        <begin position="304"/>
        <end position="333"/>
    </location>
</feature>
<protein>
    <submittedName>
        <fullName evidence="8">ABC-2 type transport system permease protein</fullName>
    </submittedName>
</protein>
<evidence type="ECO:0000256" key="5">
    <source>
        <dbReference type="ARBA" id="ARBA00023136"/>
    </source>
</evidence>
<keyword evidence="9" id="KW-1185">Reference proteome</keyword>
<accession>A0A1G6H6G9</accession>
<dbReference type="Pfam" id="PF12698">
    <property type="entry name" value="ABC2_membrane_3"/>
    <property type="match status" value="1"/>
</dbReference>
<dbReference type="InterPro" id="IPR051449">
    <property type="entry name" value="ABC-2_transporter_component"/>
</dbReference>
<feature type="transmembrane region" description="Helical" evidence="6">
    <location>
        <begin position="269"/>
        <end position="292"/>
    </location>
</feature>
<gene>
    <name evidence="8" type="ORF">SAMN05216323_100768</name>
</gene>
<dbReference type="PANTHER" id="PTHR30294:SF47">
    <property type="entry name" value="INNER MEMBRANE TRANSPORT PERMEASE YHHJ"/>
    <property type="match status" value="1"/>
</dbReference>
<dbReference type="OrthoDB" id="9811522at2"/>
<dbReference type="InterPro" id="IPR013525">
    <property type="entry name" value="ABC2_TM"/>
</dbReference>
<keyword evidence="2" id="KW-1003">Cell membrane</keyword>
<feature type="transmembrane region" description="Helical" evidence="6">
    <location>
        <begin position="238"/>
        <end position="257"/>
    </location>
</feature>
<evidence type="ECO:0000259" key="7">
    <source>
        <dbReference type="Pfam" id="PF12698"/>
    </source>
</evidence>
<evidence type="ECO:0000313" key="9">
    <source>
        <dbReference type="Proteomes" id="UP000199452"/>
    </source>
</evidence>
<organism evidence="8 9">
    <name type="scientific">Williamwhitmania taraxaci</name>
    <dbReference type="NCBI Taxonomy" id="1640674"/>
    <lineage>
        <taxon>Bacteria</taxon>
        <taxon>Pseudomonadati</taxon>
        <taxon>Bacteroidota</taxon>
        <taxon>Bacteroidia</taxon>
        <taxon>Bacteroidales</taxon>
        <taxon>Williamwhitmaniaceae</taxon>
        <taxon>Williamwhitmania</taxon>
    </lineage>
</organism>
<keyword evidence="3 6" id="KW-0812">Transmembrane</keyword>
<evidence type="ECO:0000256" key="1">
    <source>
        <dbReference type="ARBA" id="ARBA00004651"/>
    </source>
</evidence>
<sequence length="390" mass="43794">MIGNTILRVARREVRRMLSNKIYIIITLLLPLFTFYLFASLFNEGVARKLPVVLVDQDHSQLSRKLVRNITATPSVAIIKEVESLNQAKSLIEAWECYAVVYIPPQFEKNTYRGDAPGVVLYYNNINLAAGSSISKEIRMAVGTLSAQIKVVGKMQAGEMLQQAKESSGPVTLDTHVLYNPFVSYEYFITTSMLPIMLQMFVLLMTIYAIGVELKEHTAGEWLDMAGGKAWVAITGKLLPYTILFGAVAIFMNMLIFRYFQTPLKGGTFTIFIATLLFVVAYQAVGILFISLRANMRESLSFGMAYSSLAFSLCGLAFPIMAMPLAVRFFAYMFPFTHYLRIFIDQGVKGIPLYYSTSSLVALILFIAIPSLAIFRLKKAMKNEEMWGKH</sequence>
<keyword evidence="4 6" id="KW-1133">Transmembrane helix</keyword>
<dbReference type="PANTHER" id="PTHR30294">
    <property type="entry name" value="MEMBRANE COMPONENT OF ABC TRANSPORTER YHHJ-RELATED"/>
    <property type="match status" value="1"/>
</dbReference>
<feature type="transmembrane region" description="Helical" evidence="6">
    <location>
        <begin position="21"/>
        <end position="42"/>
    </location>
</feature>
<keyword evidence="5 6" id="KW-0472">Membrane</keyword>
<dbReference type="STRING" id="1640674.SAMN05216323_100768"/>
<dbReference type="Proteomes" id="UP000199452">
    <property type="component" value="Unassembled WGS sequence"/>
</dbReference>
<dbReference type="EMBL" id="FMYP01000007">
    <property type="protein sequence ID" value="SDB89764.1"/>
    <property type="molecule type" value="Genomic_DNA"/>
</dbReference>
<dbReference type="Gene3D" id="3.40.1710.10">
    <property type="entry name" value="abc type-2 transporter like domain"/>
    <property type="match status" value="1"/>
</dbReference>
<feature type="transmembrane region" description="Helical" evidence="6">
    <location>
        <begin position="187"/>
        <end position="210"/>
    </location>
</feature>
<feature type="transmembrane region" description="Helical" evidence="6">
    <location>
        <begin position="353"/>
        <end position="375"/>
    </location>
</feature>
<dbReference type="GO" id="GO:0005886">
    <property type="term" value="C:plasma membrane"/>
    <property type="evidence" value="ECO:0007669"/>
    <property type="project" value="UniProtKB-SubCell"/>
</dbReference>
<dbReference type="GO" id="GO:0140359">
    <property type="term" value="F:ABC-type transporter activity"/>
    <property type="evidence" value="ECO:0007669"/>
    <property type="project" value="InterPro"/>
</dbReference>
<evidence type="ECO:0000256" key="2">
    <source>
        <dbReference type="ARBA" id="ARBA00022475"/>
    </source>
</evidence>
<evidence type="ECO:0000256" key="6">
    <source>
        <dbReference type="SAM" id="Phobius"/>
    </source>
</evidence>
<feature type="domain" description="ABC-2 type transporter transmembrane" evidence="7">
    <location>
        <begin position="21"/>
        <end position="372"/>
    </location>
</feature>
<evidence type="ECO:0000256" key="4">
    <source>
        <dbReference type="ARBA" id="ARBA00022989"/>
    </source>
</evidence>
<comment type="subcellular location">
    <subcellularLocation>
        <location evidence="1">Cell membrane</location>
        <topology evidence="1">Multi-pass membrane protein</topology>
    </subcellularLocation>
</comment>
<reference evidence="8 9" key="1">
    <citation type="submission" date="2016-09" db="EMBL/GenBank/DDBJ databases">
        <authorList>
            <person name="Capua I."/>
            <person name="De Benedictis P."/>
            <person name="Joannis T."/>
            <person name="Lombin L.H."/>
            <person name="Cattoli G."/>
        </authorList>
    </citation>
    <scope>NUCLEOTIDE SEQUENCE [LARGE SCALE GENOMIC DNA]</scope>
    <source>
        <strain evidence="8 9">A7P-90m</strain>
    </source>
</reference>
<dbReference type="AlphaFoldDB" id="A0A1G6H6G9"/>
<proteinExistence type="predicted"/>
<dbReference type="RefSeq" id="WP_092435788.1">
    <property type="nucleotide sequence ID" value="NZ_FMYP01000007.1"/>
</dbReference>